<feature type="region of interest" description="Disordered" evidence="1">
    <location>
        <begin position="269"/>
        <end position="294"/>
    </location>
</feature>
<dbReference type="EMBL" id="JABEVY010000249">
    <property type="protein sequence ID" value="KAF5240553.1"/>
    <property type="molecule type" value="Genomic_DNA"/>
</dbReference>
<gene>
    <name evidence="2" type="ORF">FANTH_9524</name>
</gene>
<dbReference type="AlphaFoldDB" id="A0A8H4Z5A5"/>
<organism evidence="2 3">
    <name type="scientific">Fusarium anthophilum</name>
    <dbReference type="NCBI Taxonomy" id="48485"/>
    <lineage>
        <taxon>Eukaryota</taxon>
        <taxon>Fungi</taxon>
        <taxon>Dikarya</taxon>
        <taxon>Ascomycota</taxon>
        <taxon>Pezizomycotina</taxon>
        <taxon>Sordariomycetes</taxon>
        <taxon>Hypocreomycetidae</taxon>
        <taxon>Hypocreales</taxon>
        <taxon>Nectriaceae</taxon>
        <taxon>Fusarium</taxon>
        <taxon>Fusarium fujikuroi species complex</taxon>
    </lineage>
</organism>
<name>A0A8H4Z5A5_9HYPO</name>
<evidence type="ECO:0000313" key="2">
    <source>
        <dbReference type="EMBL" id="KAF5240553.1"/>
    </source>
</evidence>
<comment type="caution">
    <text evidence="2">The sequence shown here is derived from an EMBL/GenBank/DDBJ whole genome shotgun (WGS) entry which is preliminary data.</text>
</comment>
<keyword evidence="3" id="KW-1185">Reference proteome</keyword>
<dbReference type="Proteomes" id="UP000573603">
    <property type="component" value="Unassembled WGS sequence"/>
</dbReference>
<proteinExistence type="predicted"/>
<reference evidence="2 3" key="1">
    <citation type="journal article" date="2020" name="BMC Genomics">
        <title>Correction to: Identification and distribution of gene clusters required for synthesis of sphingolipid metabolism inhibitors in diverse species of the filamentous fungus Fusarium.</title>
        <authorList>
            <person name="Kim H.S."/>
            <person name="Lohmar J.M."/>
            <person name="Busman M."/>
            <person name="Brown D.W."/>
            <person name="Naumann T.A."/>
            <person name="Divon H.H."/>
            <person name="Lysoe E."/>
            <person name="Uhlig S."/>
            <person name="Proctor R.H."/>
        </authorList>
    </citation>
    <scope>NUCLEOTIDE SEQUENCE [LARGE SCALE GENOMIC DNA]</scope>
    <source>
        <strain evidence="2 3">NRRL 25214</strain>
    </source>
</reference>
<sequence>MDIIQNPTVQPELERQIITINLISFLGPDSDSIRALIDLMGLDTYEFAGYIRDEIYNEMGAPPQKRGCTNDDLKHDIQELSVKRKSRQGNLYSTLQPRCPESPAEEAYVLFAINQQLKLQISNPFADKRIKLIVACGVALSQRGQLIAYDQRSSLAQHCWRVLNDRGKFSPAPIQPNKELKEVLSGIKQIEHKLNIGFEDIYKHLSNIHAQLAVLANQQTQACMMLVDLCNDEGSVGSCQQTAEIDPPCTPDDGQQIPISQIFNIPLRLPNSSHQPHEAPPMERTPIEQTAKFD</sequence>
<evidence type="ECO:0000313" key="3">
    <source>
        <dbReference type="Proteomes" id="UP000573603"/>
    </source>
</evidence>
<evidence type="ECO:0000256" key="1">
    <source>
        <dbReference type="SAM" id="MobiDB-lite"/>
    </source>
</evidence>
<accession>A0A8H4Z5A5</accession>
<protein>
    <submittedName>
        <fullName evidence="2">Uncharacterized protein</fullName>
    </submittedName>
</protein>